<dbReference type="EMBL" id="CADCXU010006348">
    <property type="protein sequence ID" value="CAA9997927.1"/>
    <property type="molecule type" value="Genomic_DNA"/>
</dbReference>
<feature type="region of interest" description="Disordered" evidence="1">
    <location>
        <begin position="70"/>
        <end position="95"/>
    </location>
</feature>
<sequence length="95" mass="10177">MDLLFCCTTLATGSTAPAHTALPSRGSAARSCSNRFKSAPTAEISFICALPGEPSRSLSLLVSHCSHHEGDCPHPGRPMRQPDRCQGMYNSDLYP</sequence>
<keyword evidence="3" id="KW-1185">Reference proteome</keyword>
<protein>
    <submittedName>
        <fullName evidence="2">Uncharacterized protein</fullName>
    </submittedName>
</protein>
<dbReference type="AlphaFoldDB" id="A0A6H5G542"/>
<evidence type="ECO:0000256" key="1">
    <source>
        <dbReference type="SAM" id="MobiDB-lite"/>
    </source>
</evidence>
<proteinExistence type="predicted"/>
<reference evidence="2 3" key="1">
    <citation type="submission" date="2020-02" db="EMBL/GenBank/DDBJ databases">
        <authorList>
            <person name="Ferguson B K."/>
        </authorList>
    </citation>
    <scope>NUCLEOTIDE SEQUENCE [LARGE SCALE GENOMIC DNA]</scope>
</reference>
<organism evidence="2 3">
    <name type="scientific">Nesidiocoris tenuis</name>
    <dbReference type="NCBI Taxonomy" id="355587"/>
    <lineage>
        <taxon>Eukaryota</taxon>
        <taxon>Metazoa</taxon>
        <taxon>Ecdysozoa</taxon>
        <taxon>Arthropoda</taxon>
        <taxon>Hexapoda</taxon>
        <taxon>Insecta</taxon>
        <taxon>Pterygota</taxon>
        <taxon>Neoptera</taxon>
        <taxon>Paraneoptera</taxon>
        <taxon>Hemiptera</taxon>
        <taxon>Heteroptera</taxon>
        <taxon>Panheteroptera</taxon>
        <taxon>Cimicomorpha</taxon>
        <taxon>Miridae</taxon>
        <taxon>Dicyphina</taxon>
        <taxon>Nesidiocoris</taxon>
    </lineage>
</organism>
<evidence type="ECO:0000313" key="3">
    <source>
        <dbReference type="Proteomes" id="UP000479000"/>
    </source>
</evidence>
<accession>A0A6H5G542</accession>
<evidence type="ECO:0000313" key="2">
    <source>
        <dbReference type="EMBL" id="CAA9997927.1"/>
    </source>
</evidence>
<name>A0A6H5G542_9HEMI</name>
<gene>
    <name evidence="2" type="ORF">NTEN_LOCUS4221</name>
</gene>
<dbReference type="Proteomes" id="UP000479000">
    <property type="component" value="Unassembled WGS sequence"/>
</dbReference>